<dbReference type="GeneID" id="120948753"/>
<evidence type="ECO:0000256" key="2">
    <source>
        <dbReference type="ARBA" id="ARBA00004236"/>
    </source>
</evidence>
<evidence type="ECO:0000256" key="8">
    <source>
        <dbReference type="ARBA" id="ARBA00023180"/>
    </source>
</evidence>
<keyword evidence="5 10" id="KW-0812">Transmembrane</keyword>
<dbReference type="PANTHER" id="PTHR11923">
    <property type="entry name" value="SCAVENGER RECEPTOR CLASS B TYPE-1 SR-B1"/>
    <property type="match status" value="1"/>
</dbReference>
<comment type="similarity">
    <text evidence="3">Belongs to the CD36 family.</text>
</comment>
<keyword evidence="7 10" id="KW-0472">Membrane</keyword>
<accession>A0ABM2AHZ6</accession>
<evidence type="ECO:0000256" key="5">
    <source>
        <dbReference type="ARBA" id="ARBA00022692"/>
    </source>
</evidence>
<dbReference type="Pfam" id="PF01130">
    <property type="entry name" value="CD36"/>
    <property type="match status" value="1"/>
</dbReference>
<evidence type="ECO:0000256" key="4">
    <source>
        <dbReference type="ARBA" id="ARBA00022475"/>
    </source>
</evidence>
<keyword evidence="12" id="KW-1185">Reference proteome</keyword>
<dbReference type="PANTHER" id="PTHR11923:SF93">
    <property type="entry name" value="GH07959P-RELATED"/>
    <property type="match status" value="1"/>
</dbReference>
<dbReference type="PRINTS" id="PR01609">
    <property type="entry name" value="CD36FAMILY"/>
</dbReference>
<sequence length="615" mass="68461">MLQSGQHPAADTEKATVVYQLASNGNHTNGDIGKVRSPSTGVGVAAAAPRRSKMLVKEFCNRRCILTSSGLLLVASGTFFILFFPIIFQDILHEELKLRPGSRSYDSWVSPPFPLAMDVYFFNWTNPEDITNHSTKPILEELGPYRFIEHPTKVDIEWHDANATVSYRKKSLYYFDEEGSNGSLDDVISSINIVAVSAAKRSKYWGYLKQKGVSLGLNVYEQKINVVKTAGELLFDGYEDNMVLMGKHMFDADEVPFDRVGWFYTRNNSADLIGHYNVHTGVEDIGMLGKMGEWNYKPRTDFFEGTCGMLNGSAGEFYPPGLSKERPIELFTPDMCRSLPLDFEEEVTIHGLKAYKYSGDRRAIDNGTLYPETACFSAGEIVPSGVLNISSCRFGTPVFVSFPHYYGADPFYLDQVEGLSPSKDKHQFYMSMEPTTSVPLDVAARLQLNIMIEPYENINLFSDVKRVFLPVLWFEQHVLMPSELAGEIGQALTIPSIVRLCGIAMVVFGALMLLWIPLERTFFRRRRVAGTIGTKDPAALNGVRSFALANEKPLLGAGDKQKNGKATTATAIVLVDKLLEKPEKQPLPDRPQSPQSAEPESAPLIEGRNVTIVKA</sequence>
<evidence type="ECO:0000256" key="10">
    <source>
        <dbReference type="SAM" id="Phobius"/>
    </source>
</evidence>
<name>A0ABM2AHZ6_ANOCL</name>
<evidence type="ECO:0000256" key="7">
    <source>
        <dbReference type="ARBA" id="ARBA00023136"/>
    </source>
</evidence>
<dbReference type="Proteomes" id="UP001105220">
    <property type="component" value="Unplaced"/>
</dbReference>
<evidence type="ECO:0000256" key="3">
    <source>
        <dbReference type="ARBA" id="ARBA00010532"/>
    </source>
</evidence>
<dbReference type="InterPro" id="IPR002159">
    <property type="entry name" value="CD36_fam"/>
</dbReference>
<protein>
    <recommendedName>
        <fullName evidence="13">Scavenger receptor class B</fullName>
    </recommendedName>
</protein>
<keyword evidence="6 10" id="KW-1133">Transmembrane helix</keyword>
<evidence type="ECO:0000313" key="11">
    <source>
        <dbReference type="EnsemblMetazoa" id="ACON003373.P183"/>
    </source>
</evidence>
<evidence type="ECO:0000256" key="6">
    <source>
        <dbReference type="ARBA" id="ARBA00022989"/>
    </source>
</evidence>
<reference evidence="11" key="1">
    <citation type="submission" date="2025-05" db="UniProtKB">
        <authorList>
            <consortium name="EnsemblMetazoa"/>
        </authorList>
    </citation>
    <scope>IDENTIFICATION</scope>
    <source>
        <strain evidence="11">Ngousso</strain>
    </source>
</reference>
<keyword evidence="8" id="KW-0325">Glycoprotein</keyword>
<evidence type="ECO:0000256" key="1">
    <source>
        <dbReference type="ARBA" id="ARBA00003156"/>
    </source>
</evidence>
<feature type="transmembrane region" description="Helical" evidence="10">
    <location>
        <begin position="497"/>
        <end position="518"/>
    </location>
</feature>
<dbReference type="RefSeq" id="XP_040221384.2">
    <property type="nucleotide sequence ID" value="XM_040365450.2"/>
</dbReference>
<evidence type="ECO:0000256" key="9">
    <source>
        <dbReference type="SAM" id="MobiDB-lite"/>
    </source>
</evidence>
<comment type="subcellular location">
    <subcellularLocation>
        <location evidence="2">Cell membrane</location>
    </subcellularLocation>
</comment>
<keyword evidence="4" id="KW-1003">Cell membrane</keyword>
<evidence type="ECO:0008006" key="13">
    <source>
        <dbReference type="Google" id="ProtNLM"/>
    </source>
</evidence>
<comment type="function">
    <text evidence="1">Plays an olfactory role that is not restricted to pheromone sensitivity.</text>
</comment>
<feature type="region of interest" description="Disordered" evidence="9">
    <location>
        <begin position="583"/>
        <end position="615"/>
    </location>
</feature>
<evidence type="ECO:0000313" key="12">
    <source>
        <dbReference type="Proteomes" id="UP001105220"/>
    </source>
</evidence>
<dbReference type="EnsemblMetazoa" id="ACON003373.R183">
    <property type="protein sequence ID" value="ACON003373.P183"/>
    <property type="gene ID" value="ACON003373"/>
</dbReference>
<feature type="transmembrane region" description="Helical" evidence="10">
    <location>
        <begin position="64"/>
        <end position="88"/>
    </location>
</feature>
<organism evidence="11 12">
    <name type="scientific">Anopheles coluzzii</name>
    <name type="common">African malaria mosquito</name>
    <dbReference type="NCBI Taxonomy" id="1518534"/>
    <lineage>
        <taxon>Eukaryota</taxon>
        <taxon>Metazoa</taxon>
        <taxon>Ecdysozoa</taxon>
        <taxon>Arthropoda</taxon>
        <taxon>Hexapoda</taxon>
        <taxon>Insecta</taxon>
        <taxon>Pterygota</taxon>
        <taxon>Neoptera</taxon>
        <taxon>Endopterygota</taxon>
        <taxon>Diptera</taxon>
        <taxon>Nematocera</taxon>
        <taxon>Culicoidea</taxon>
        <taxon>Culicidae</taxon>
        <taxon>Anophelinae</taxon>
        <taxon>Anopheles</taxon>
    </lineage>
</organism>
<proteinExistence type="inferred from homology"/>